<gene>
    <name evidence="2" type="ORF">Pyn_00911</name>
</gene>
<evidence type="ECO:0000256" key="1">
    <source>
        <dbReference type="SAM" id="MobiDB-lite"/>
    </source>
</evidence>
<keyword evidence="3" id="KW-1185">Reference proteome</keyword>
<accession>A0A314Z5V8</accession>
<protein>
    <submittedName>
        <fullName evidence="2">Uncharacterized protein</fullName>
    </submittedName>
</protein>
<proteinExistence type="predicted"/>
<sequence>MQWWLKPSARTISLSKEGPLGPDSALPPVSNLSSTKPSLPLAVSHSCLYCGNWKSDAIGSSHDGEMGQVGNQGLSWKLCLIAWSRPALRLLDAWVTCNLDMVS</sequence>
<evidence type="ECO:0000313" key="2">
    <source>
        <dbReference type="EMBL" id="PQP97085.1"/>
    </source>
</evidence>
<comment type="caution">
    <text evidence="2">The sequence shown here is derived from an EMBL/GenBank/DDBJ whole genome shotgun (WGS) entry which is preliminary data.</text>
</comment>
<reference evidence="2 3" key="1">
    <citation type="submission" date="2018-02" db="EMBL/GenBank/DDBJ databases">
        <title>Draft genome of wild Prunus yedoensis var. nudiflora.</title>
        <authorList>
            <person name="Baek S."/>
            <person name="Kim J.-H."/>
            <person name="Choi K."/>
            <person name="Kim G.-B."/>
            <person name="Cho A."/>
            <person name="Jang H."/>
            <person name="Shin C.-H."/>
            <person name="Yu H.-J."/>
            <person name="Mun J.-H."/>
        </authorList>
    </citation>
    <scope>NUCLEOTIDE SEQUENCE [LARGE SCALE GENOMIC DNA]</scope>
    <source>
        <strain evidence="3">cv. Jeju island</strain>
        <tissue evidence="2">Leaf</tissue>
    </source>
</reference>
<dbReference type="Proteomes" id="UP000250321">
    <property type="component" value="Unassembled WGS sequence"/>
</dbReference>
<feature type="region of interest" description="Disordered" evidence="1">
    <location>
        <begin position="15"/>
        <end position="34"/>
    </location>
</feature>
<dbReference type="EMBL" id="PJQY01002015">
    <property type="protein sequence ID" value="PQP97085.1"/>
    <property type="molecule type" value="Genomic_DNA"/>
</dbReference>
<evidence type="ECO:0000313" key="3">
    <source>
        <dbReference type="Proteomes" id="UP000250321"/>
    </source>
</evidence>
<dbReference type="AlphaFoldDB" id="A0A314Z5V8"/>
<organism evidence="2 3">
    <name type="scientific">Prunus yedoensis var. nudiflora</name>
    <dbReference type="NCBI Taxonomy" id="2094558"/>
    <lineage>
        <taxon>Eukaryota</taxon>
        <taxon>Viridiplantae</taxon>
        <taxon>Streptophyta</taxon>
        <taxon>Embryophyta</taxon>
        <taxon>Tracheophyta</taxon>
        <taxon>Spermatophyta</taxon>
        <taxon>Magnoliopsida</taxon>
        <taxon>eudicotyledons</taxon>
        <taxon>Gunneridae</taxon>
        <taxon>Pentapetalae</taxon>
        <taxon>rosids</taxon>
        <taxon>fabids</taxon>
        <taxon>Rosales</taxon>
        <taxon>Rosaceae</taxon>
        <taxon>Amygdaloideae</taxon>
        <taxon>Amygdaleae</taxon>
        <taxon>Prunus</taxon>
    </lineage>
</organism>
<name>A0A314Z5V8_PRUYE</name>
<dbReference type="OrthoDB" id="18412at2759"/>